<proteinExistence type="predicted"/>
<protein>
    <submittedName>
        <fullName evidence="1">Uncharacterized protein</fullName>
    </submittedName>
</protein>
<name>A0AAF0Y602_9TREE</name>
<dbReference type="Proteomes" id="UP000827549">
    <property type="component" value="Chromosome 2"/>
</dbReference>
<dbReference type="EMBL" id="CP086715">
    <property type="protein sequence ID" value="WOO78316.1"/>
    <property type="molecule type" value="Genomic_DNA"/>
</dbReference>
<sequence>MAAQVSQTLAPIGTGTQITVAGSHSVERTPELADVTIRVAADGTDKAKVLKVFKASANDVAGMISRIAPAKQSGGGAAVHAEWPVCDASKPVVRWHTGRLATWWWGPEATRYRAEQDYTVTVHDFSALEVFVSTVAMEKNVDFSNITWRVSLPTRDALEAEVYGGAVLDAKRRALILLAPIMDAPSLTPLEIVEKAADINVSLPRRMGRSGGSIGEDPLIRFEPAPIRHTVKVDTKWAVVN</sequence>
<evidence type="ECO:0000313" key="2">
    <source>
        <dbReference type="Proteomes" id="UP000827549"/>
    </source>
</evidence>
<reference evidence="1" key="1">
    <citation type="submission" date="2023-10" db="EMBL/GenBank/DDBJ databases">
        <authorList>
            <person name="Noh H."/>
        </authorList>
    </citation>
    <scope>NUCLEOTIDE SEQUENCE</scope>
    <source>
        <strain evidence="1">DUCC4014</strain>
    </source>
</reference>
<organism evidence="1 2">
    <name type="scientific">Vanrija pseudolonga</name>
    <dbReference type="NCBI Taxonomy" id="143232"/>
    <lineage>
        <taxon>Eukaryota</taxon>
        <taxon>Fungi</taxon>
        <taxon>Dikarya</taxon>
        <taxon>Basidiomycota</taxon>
        <taxon>Agaricomycotina</taxon>
        <taxon>Tremellomycetes</taxon>
        <taxon>Trichosporonales</taxon>
        <taxon>Trichosporonaceae</taxon>
        <taxon>Vanrija</taxon>
    </lineage>
</organism>
<gene>
    <name evidence="1" type="ORF">LOC62_02G001863</name>
</gene>
<dbReference type="GeneID" id="87805116"/>
<dbReference type="Gene3D" id="3.30.70.2970">
    <property type="entry name" value="Protein of unknown function (DUF541), domain 2"/>
    <property type="match status" value="1"/>
</dbReference>
<dbReference type="InterPro" id="IPR007497">
    <property type="entry name" value="SIMPL/DUF541"/>
</dbReference>
<dbReference type="Pfam" id="PF04402">
    <property type="entry name" value="SIMPL"/>
    <property type="match status" value="1"/>
</dbReference>
<accession>A0AAF0Y602</accession>
<dbReference type="Gene3D" id="3.30.110.170">
    <property type="entry name" value="Protein of unknown function (DUF541), domain 1"/>
    <property type="match status" value="1"/>
</dbReference>
<evidence type="ECO:0000313" key="1">
    <source>
        <dbReference type="EMBL" id="WOO78316.1"/>
    </source>
</evidence>
<dbReference type="AlphaFoldDB" id="A0AAF0Y602"/>
<keyword evidence="2" id="KW-1185">Reference proteome</keyword>
<dbReference type="RefSeq" id="XP_062624348.1">
    <property type="nucleotide sequence ID" value="XM_062768364.1"/>
</dbReference>